<keyword evidence="7" id="KW-1185">Reference proteome</keyword>
<protein>
    <submittedName>
        <fullName evidence="6">Uncharacterized protein</fullName>
    </submittedName>
</protein>
<comment type="subcellular location">
    <subcellularLocation>
        <location evidence="1">Membrane</location>
        <topology evidence="1">Multi-pass membrane protein</topology>
    </subcellularLocation>
</comment>
<feature type="transmembrane region" description="Helical" evidence="5">
    <location>
        <begin position="16"/>
        <end position="35"/>
    </location>
</feature>
<dbReference type="OrthoDB" id="821476at2"/>
<dbReference type="EMBL" id="LGTQ01000010">
    <property type="protein sequence ID" value="KPM47627.1"/>
    <property type="molecule type" value="Genomic_DNA"/>
</dbReference>
<feature type="transmembrane region" description="Helical" evidence="5">
    <location>
        <begin position="136"/>
        <end position="154"/>
    </location>
</feature>
<feature type="transmembrane region" description="Helical" evidence="5">
    <location>
        <begin position="191"/>
        <end position="210"/>
    </location>
</feature>
<dbReference type="PANTHER" id="PTHR42038:SF2">
    <property type="entry name" value="TERPENE CYCLASE AUSL"/>
    <property type="match status" value="1"/>
</dbReference>
<sequence length="227" mass="26189">MNQPLINFELYPVSGLLFNGIGCLFWVVAYVVLVWEIRKKKFVEMPAYVAGANIGWEFVWSFIYHPDTGLLYALSYIAAFFLDCYIFWATLKYGTKQPMNEDAKKHFVLFCLINFGFWILFTYFHRTEGYDTTIGANSGYIINVILSLQCLFLLFQTKDTSKFSLLLAWSRMLGTGLISVSMFIFYADNHFVQLLGVACFILDCTFIYVLKKRHGTWLGLKKSPAHA</sequence>
<dbReference type="GO" id="GO:0016829">
    <property type="term" value="F:lyase activity"/>
    <property type="evidence" value="ECO:0007669"/>
    <property type="project" value="InterPro"/>
</dbReference>
<dbReference type="InterPro" id="IPR039020">
    <property type="entry name" value="PaxB-like"/>
</dbReference>
<keyword evidence="4 5" id="KW-0472">Membrane</keyword>
<evidence type="ECO:0000256" key="1">
    <source>
        <dbReference type="ARBA" id="ARBA00004141"/>
    </source>
</evidence>
<evidence type="ECO:0000256" key="3">
    <source>
        <dbReference type="ARBA" id="ARBA00022989"/>
    </source>
</evidence>
<gene>
    <name evidence="6" type="ORF">AFM12_14145</name>
</gene>
<dbReference type="PATRIC" id="fig|1605367.3.peg.230"/>
<reference evidence="6 7" key="1">
    <citation type="submission" date="2015-07" db="EMBL/GenBank/DDBJ databases">
        <title>The draft genome sequence of Leadbetterella sp. JN14-9.</title>
        <authorList>
            <person name="Liu Y."/>
            <person name="Du J."/>
            <person name="Shao Z."/>
        </authorList>
    </citation>
    <scope>NUCLEOTIDE SEQUENCE [LARGE SCALE GENOMIC DNA]</scope>
    <source>
        <strain evidence="6 7">JN14-9</strain>
    </source>
</reference>
<evidence type="ECO:0000256" key="5">
    <source>
        <dbReference type="SAM" id="Phobius"/>
    </source>
</evidence>
<comment type="caution">
    <text evidence="6">The sequence shown here is derived from an EMBL/GenBank/DDBJ whole genome shotgun (WGS) entry which is preliminary data.</text>
</comment>
<keyword evidence="3 5" id="KW-1133">Transmembrane helix</keyword>
<name>A0A0P7C0U1_9BACT</name>
<feature type="transmembrane region" description="Helical" evidence="5">
    <location>
        <begin position="47"/>
        <end position="64"/>
    </location>
</feature>
<proteinExistence type="predicted"/>
<evidence type="ECO:0000313" key="7">
    <source>
        <dbReference type="Proteomes" id="UP000050454"/>
    </source>
</evidence>
<feature type="transmembrane region" description="Helical" evidence="5">
    <location>
        <begin position="106"/>
        <end position="124"/>
    </location>
</feature>
<dbReference type="PANTHER" id="PTHR42038">
    <property type="match status" value="1"/>
</dbReference>
<dbReference type="Pfam" id="PF25129">
    <property type="entry name" value="Pyr4-TMTC"/>
    <property type="match status" value="1"/>
</dbReference>
<dbReference type="RefSeq" id="WP_055149354.1">
    <property type="nucleotide sequence ID" value="NZ_JXSZ01000010.1"/>
</dbReference>
<accession>A0A0P7C0U1</accession>
<evidence type="ECO:0000313" key="6">
    <source>
        <dbReference type="EMBL" id="KPM47627.1"/>
    </source>
</evidence>
<organism evidence="6 7">
    <name type="scientific">Jiulongibacter sediminis</name>
    <dbReference type="NCBI Taxonomy" id="1605367"/>
    <lineage>
        <taxon>Bacteria</taxon>
        <taxon>Pseudomonadati</taxon>
        <taxon>Bacteroidota</taxon>
        <taxon>Cytophagia</taxon>
        <taxon>Cytophagales</taxon>
        <taxon>Leadbetterellaceae</taxon>
        <taxon>Jiulongibacter</taxon>
    </lineage>
</organism>
<dbReference type="GO" id="GO:0016020">
    <property type="term" value="C:membrane"/>
    <property type="evidence" value="ECO:0007669"/>
    <property type="project" value="UniProtKB-SubCell"/>
</dbReference>
<evidence type="ECO:0000256" key="4">
    <source>
        <dbReference type="ARBA" id="ARBA00023136"/>
    </source>
</evidence>
<dbReference type="Proteomes" id="UP000050454">
    <property type="component" value="Unassembled WGS sequence"/>
</dbReference>
<feature type="transmembrane region" description="Helical" evidence="5">
    <location>
        <begin position="70"/>
        <end position="94"/>
    </location>
</feature>
<evidence type="ECO:0000256" key="2">
    <source>
        <dbReference type="ARBA" id="ARBA00022692"/>
    </source>
</evidence>
<feature type="transmembrane region" description="Helical" evidence="5">
    <location>
        <begin position="166"/>
        <end position="185"/>
    </location>
</feature>
<keyword evidence="2 5" id="KW-0812">Transmembrane</keyword>
<dbReference type="AlphaFoldDB" id="A0A0P7C0U1"/>